<accession>G0LBT9</accession>
<evidence type="ECO:0000256" key="2">
    <source>
        <dbReference type="ARBA" id="ARBA00023015"/>
    </source>
</evidence>
<evidence type="ECO:0000256" key="3">
    <source>
        <dbReference type="ARBA" id="ARBA00023082"/>
    </source>
</evidence>
<dbReference type="InterPro" id="IPR014284">
    <property type="entry name" value="RNA_pol_sigma-70_dom"/>
</dbReference>
<evidence type="ECO:0000313" key="8">
    <source>
        <dbReference type="Proteomes" id="UP000008898"/>
    </source>
</evidence>
<dbReference type="AlphaFoldDB" id="G0LBT9"/>
<dbReference type="InterPro" id="IPR013324">
    <property type="entry name" value="RNA_pol_sigma_r3/r4-like"/>
</dbReference>
<dbReference type="InterPro" id="IPR013249">
    <property type="entry name" value="RNA_pol_sigma70_r4_t2"/>
</dbReference>
<dbReference type="InterPro" id="IPR039425">
    <property type="entry name" value="RNA_pol_sigma-70-like"/>
</dbReference>
<keyword evidence="8" id="KW-1185">Reference proteome</keyword>
<keyword evidence="4" id="KW-0804">Transcription</keyword>
<dbReference type="Gene3D" id="1.10.1740.10">
    <property type="match status" value="1"/>
</dbReference>
<dbReference type="EMBL" id="FP476056">
    <property type="protein sequence ID" value="CAZ96449.1"/>
    <property type="molecule type" value="Genomic_DNA"/>
</dbReference>
<dbReference type="Pfam" id="PF08281">
    <property type="entry name" value="Sigma70_r4_2"/>
    <property type="match status" value="1"/>
</dbReference>
<dbReference type="GO" id="GO:0006352">
    <property type="term" value="P:DNA-templated transcription initiation"/>
    <property type="evidence" value="ECO:0007669"/>
    <property type="project" value="InterPro"/>
</dbReference>
<dbReference type="KEGG" id="zga:ZOBELLIA_2294"/>
<keyword evidence="3" id="KW-0731">Sigma factor</keyword>
<evidence type="ECO:0000259" key="6">
    <source>
        <dbReference type="Pfam" id="PF08281"/>
    </source>
</evidence>
<dbReference type="SUPFAM" id="SSF88946">
    <property type="entry name" value="Sigma2 domain of RNA polymerase sigma factors"/>
    <property type="match status" value="1"/>
</dbReference>
<evidence type="ECO:0000256" key="1">
    <source>
        <dbReference type="ARBA" id="ARBA00010641"/>
    </source>
</evidence>
<organism evidence="7 8">
    <name type="scientific">Zobellia galactanivorans (strain DSM 12802 / CCUG 47099 / CIP 106680 / NCIMB 13871 / Dsij)</name>
    <dbReference type="NCBI Taxonomy" id="63186"/>
    <lineage>
        <taxon>Bacteria</taxon>
        <taxon>Pseudomonadati</taxon>
        <taxon>Bacteroidota</taxon>
        <taxon>Flavobacteriia</taxon>
        <taxon>Flavobacteriales</taxon>
        <taxon>Flavobacteriaceae</taxon>
        <taxon>Zobellia</taxon>
    </lineage>
</organism>
<reference evidence="7 8" key="2">
    <citation type="journal article" date="2012" name="Environ. Microbiol.">
        <title>Characterization of the first alginolytic operons in a marine bacterium: from their emergence in marine Flavobacteriia to their independent transfers to marine Proteobacteria and human gut Bacteroides.</title>
        <authorList>
            <person name="Thomas F."/>
            <person name="Barbeyron T."/>
            <person name="Tonon T."/>
            <person name="Genicot S."/>
            <person name="Czjzek M."/>
            <person name="Michel G."/>
        </authorList>
    </citation>
    <scope>NUCLEOTIDE SEQUENCE [LARGE SCALE GENOMIC DNA]</scope>
    <source>
        <strain evidence="8">DSM 12802 / CCUG 47099 / CIP 106680 / NCIMB 13871 / Dsij</strain>
    </source>
</reference>
<dbReference type="GO" id="GO:0003677">
    <property type="term" value="F:DNA binding"/>
    <property type="evidence" value="ECO:0007669"/>
    <property type="project" value="InterPro"/>
</dbReference>
<name>G0LBT9_ZOBGA</name>
<protein>
    <submittedName>
        <fullName evidence="7">RNA polymerase ECF-type sigma factor</fullName>
    </submittedName>
</protein>
<dbReference type="Proteomes" id="UP000008898">
    <property type="component" value="Chromosome"/>
</dbReference>
<reference evidence="8" key="1">
    <citation type="submission" date="2009-07" db="EMBL/GenBank/DDBJ databases">
        <title>Complete genome sequence of Zobellia galactanivorans Dsij.</title>
        <authorList>
            <consortium name="Genoscope - CEA"/>
        </authorList>
    </citation>
    <scope>NUCLEOTIDE SEQUENCE [LARGE SCALE GENOMIC DNA]</scope>
    <source>
        <strain evidence="8">DSM 12802 / CCUG 47099 / CIP 106680 / NCIMB 13871 / Dsij</strain>
    </source>
</reference>
<gene>
    <name evidence="7" type="ordered locus">zobellia_2294</name>
</gene>
<feature type="domain" description="RNA polymerase sigma factor 70 region 4 type 2" evidence="6">
    <location>
        <begin position="115"/>
        <end position="166"/>
    </location>
</feature>
<evidence type="ECO:0000313" key="7">
    <source>
        <dbReference type="EMBL" id="CAZ96449.1"/>
    </source>
</evidence>
<dbReference type="PANTHER" id="PTHR43133:SF46">
    <property type="entry name" value="RNA POLYMERASE SIGMA-70 FACTOR ECF SUBFAMILY"/>
    <property type="match status" value="1"/>
</dbReference>
<dbReference type="PATRIC" id="fig|63186.3.peg.2259"/>
<dbReference type="NCBIfam" id="TIGR02937">
    <property type="entry name" value="sigma70-ECF"/>
    <property type="match status" value="1"/>
</dbReference>
<dbReference type="PANTHER" id="PTHR43133">
    <property type="entry name" value="RNA POLYMERASE ECF-TYPE SIGMA FACTO"/>
    <property type="match status" value="1"/>
</dbReference>
<dbReference type="InterPro" id="IPR036388">
    <property type="entry name" value="WH-like_DNA-bd_sf"/>
</dbReference>
<dbReference type="NCBIfam" id="TIGR02985">
    <property type="entry name" value="Sig70_bacteroi1"/>
    <property type="match status" value="1"/>
</dbReference>
<dbReference type="GO" id="GO:0016987">
    <property type="term" value="F:sigma factor activity"/>
    <property type="evidence" value="ECO:0007669"/>
    <property type="project" value="UniProtKB-KW"/>
</dbReference>
<dbReference type="InterPro" id="IPR007627">
    <property type="entry name" value="RNA_pol_sigma70_r2"/>
</dbReference>
<dbReference type="Pfam" id="PF04542">
    <property type="entry name" value="Sigma70_r2"/>
    <property type="match status" value="1"/>
</dbReference>
<evidence type="ECO:0000259" key="5">
    <source>
        <dbReference type="Pfam" id="PF04542"/>
    </source>
</evidence>
<evidence type="ECO:0000256" key="4">
    <source>
        <dbReference type="ARBA" id="ARBA00023163"/>
    </source>
</evidence>
<dbReference type="InterPro" id="IPR013325">
    <property type="entry name" value="RNA_pol_sigma_r2"/>
</dbReference>
<dbReference type="InterPro" id="IPR014327">
    <property type="entry name" value="RNA_pol_sigma70_bacteroid"/>
</dbReference>
<keyword evidence="2" id="KW-0805">Transcription regulation</keyword>
<sequence length="178" mass="20948">MQKGDQTAYEALFRIYYDKLLHIAEGYLGSEQEAEDVVQSLFLKVWERKHNFGEVTNLNNYLFTMTKNACLDQLKHEKVKDLFSKNYSEKKRAFQNQFIMDETASSILEKDLEKRIKLAIEALPQKCKNVFLKSRVEGMNHYEIAKALDISKRTVDNHISNALKHMRLHLKEFLTLFL</sequence>
<dbReference type="Gene3D" id="1.10.10.10">
    <property type="entry name" value="Winged helix-like DNA-binding domain superfamily/Winged helix DNA-binding domain"/>
    <property type="match status" value="1"/>
</dbReference>
<dbReference type="SUPFAM" id="SSF88659">
    <property type="entry name" value="Sigma3 and sigma4 domains of RNA polymerase sigma factors"/>
    <property type="match status" value="1"/>
</dbReference>
<comment type="similarity">
    <text evidence="1">Belongs to the sigma-70 factor family. ECF subfamily.</text>
</comment>
<dbReference type="STRING" id="63186.ZOBELLIA_2294"/>
<dbReference type="HOGENOM" id="CLU_047691_4_0_10"/>
<proteinExistence type="inferred from homology"/>
<feature type="domain" description="RNA polymerase sigma-70 region 2" evidence="5">
    <location>
        <begin position="12"/>
        <end position="77"/>
    </location>
</feature>